<proteinExistence type="predicted"/>
<organism evidence="1 2">
    <name type="scientific">Meloidogyne graminicola</name>
    <dbReference type="NCBI Taxonomy" id="189291"/>
    <lineage>
        <taxon>Eukaryota</taxon>
        <taxon>Metazoa</taxon>
        <taxon>Ecdysozoa</taxon>
        <taxon>Nematoda</taxon>
        <taxon>Chromadorea</taxon>
        <taxon>Rhabditida</taxon>
        <taxon>Tylenchina</taxon>
        <taxon>Tylenchomorpha</taxon>
        <taxon>Tylenchoidea</taxon>
        <taxon>Meloidogynidae</taxon>
        <taxon>Meloidogyninae</taxon>
        <taxon>Meloidogyne</taxon>
    </lineage>
</organism>
<name>A0A8S9ZVX1_9BILA</name>
<dbReference type="EMBL" id="JABEBT010000020">
    <property type="protein sequence ID" value="KAF7637410.1"/>
    <property type="molecule type" value="Genomic_DNA"/>
</dbReference>
<keyword evidence="2" id="KW-1185">Reference proteome</keyword>
<reference evidence="1" key="1">
    <citation type="journal article" date="2020" name="Ecol. Evol.">
        <title>Genome structure and content of the rice root-knot nematode (Meloidogyne graminicola).</title>
        <authorList>
            <person name="Phan N.T."/>
            <person name="Danchin E.G.J."/>
            <person name="Klopp C."/>
            <person name="Perfus-Barbeoch L."/>
            <person name="Kozlowski D.K."/>
            <person name="Koutsovoulos G.D."/>
            <person name="Lopez-Roques C."/>
            <person name="Bouchez O."/>
            <person name="Zahm M."/>
            <person name="Besnard G."/>
            <person name="Bellafiore S."/>
        </authorList>
    </citation>
    <scope>NUCLEOTIDE SEQUENCE</scope>
    <source>
        <strain evidence="1">VN-18</strain>
    </source>
</reference>
<gene>
    <name evidence="1" type="ORF">Mgra_00003154</name>
</gene>
<evidence type="ECO:0000313" key="2">
    <source>
        <dbReference type="Proteomes" id="UP000605970"/>
    </source>
</evidence>
<sequence length="227" mass="27686">MYVRLSKNIYILYRSIQGLTKSERYILRKKKRERNLFISISKEELINKYYQQKINSEKWNDYYCQNKLNNLINKSDIKYNIQNNKINHNKQLLPTIKNNLNNNIYYQRQIHSWDIPDDNNYFTKIIIIFYLPFKQTKSHSLDNKQQIIFNDYLNIPSSFFTIKEIKKQNERKKDFLGKKLNKWTKYDEESLSYLKKKILAPLSRRGKEINIFFDTGFLKILLIAHMF</sequence>
<dbReference type="Proteomes" id="UP000605970">
    <property type="component" value="Unassembled WGS sequence"/>
</dbReference>
<dbReference type="AlphaFoldDB" id="A0A8S9ZVX1"/>
<accession>A0A8S9ZVX1</accession>
<comment type="caution">
    <text evidence="1">The sequence shown here is derived from an EMBL/GenBank/DDBJ whole genome shotgun (WGS) entry which is preliminary data.</text>
</comment>
<evidence type="ECO:0000313" key="1">
    <source>
        <dbReference type="EMBL" id="KAF7637410.1"/>
    </source>
</evidence>
<protein>
    <submittedName>
        <fullName evidence="1">Uncharacterized protein</fullName>
    </submittedName>
</protein>